<organism evidence="5 6">
    <name type="scientific">Lactococcus lactis subsp. lactis</name>
    <name type="common">Streptococcus lactis</name>
    <dbReference type="NCBI Taxonomy" id="1360"/>
    <lineage>
        <taxon>Bacteria</taxon>
        <taxon>Bacillati</taxon>
        <taxon>Bacillota</taxon>
        <taxon>Bacilli</taxon>
        <taxon>Lactobacillales</taxon>
        <taxon>Streptococcaceae</taxon>
        <taxon>Lactococcus</taxon>
    </lineage>
</organism>
<feature type="domain" description="Competence protein CoiA-like N-terminal" evidence="2">
    <location>
        <begin position="20"/>
        <end position="56"/>
    </location>
</feature>
<reference evidence="7 8" key="2">
    <citation type="journal article" date="2017" name="BMC Genomics">
        <title>Comparative and functional genomics of the Lactococcus lactis taxon; insights into evolution and niche adaptation.</title>
        <authorList>
            <person name="Kelleher P."/>
            <person name="Bottacini F."/>
            <person name="Mahony J."/>
            <person name="Kilcawley K.N."/>
            <person name="van Sinderen D."/>
        </authorList>
    </citation>
    <scope>NUCLEOTIDE SEQUENCE [LARGE SCALE GENOMIC DNA]</scope>
    <source>
        <strain evidence="4 8">UC06</strain>
        <strain evidence="3 7">UC11</strain>
    </source>
</reference>
<dbReference type="PATRIC" id="fig|1360.100.peg.2015"/>
<dbReference type="InterPro" id="IPR057253">
    <property type="entry name" value="CoiA-like_N"/>
</dbReference>
<dbReference type="Pfam" id="PF06054">
    <property type="entry name" value="CoiA_nuc"/>
    <property type="match status" value="1"/>
</dbReference>
<evidence type="ECO:0000313" key="5">
    <source>
        <dbReference type="EMBL" id="KSU17736.1"/>
    </source>
</evidence>
<dbReference type="AlphaFoldDB" id="A0A0A7T187"/>
<evidence type="ECO:0000313" key="6">
    <source>
        <dbReference type="Proteomes" id="UP000053612"/>
    </source>
</evidence>
<feature type="domain" description="Competence protein CoiA nuclease-like" evidence="1">
    <location>
        <begin position="62"/>
        <end position="176"/>
    </location>
</feature>
<evidence type="ECO:0000259" key="2">
    <source>
        <dbReference type="Pfam" id="PF25164"/>
    </source>
</evidence>
<dbReference type="RefSeq" id="WP_012898311.1">
    <property type="nucleotide sequence ID" value="NZ_CAKMBL010000002.1"/>
</dbReference>
<protein>
    <submittedName>
        <fullName evidence="5">Competence protein CoiA</fullName>
    </submittedName>
</protein>
<reference evidence="5" key="3">
    <citation type="journal article" date="2017" name="Genome Announc.">
        <title>Draft Genome Sequences of 24 Lactococcus lactis Strains.</title>
        <authorList>
            <person name="Backus L."/>
            <person name="Wels M."/>
            <person name="Boekhorst J."/>
            <person name="Dijkstra A.R."/>
            <person name="Beerthuyzen M."/>
            <person name="Kelly W.J."/>
            <person name="Siezen R.J."/>
            <person name="van Hijum S.A."/>
            <person name="Bachmann H."/>
        </authorList>
    </citation>
    <scope>NUCLEOTIDE SEQUENCE</scope>
    <source>
        <strain evidence="5">LMG9447</strain>
    </source>
</reference>
<dbReference type="Pfam" id="PF25164">
    <property type="entry name" value="CoiA_N"/>
    <property type="match status" value="1"/>
</dbReference>
<dbReference type="EMBL" id="CP015902">
    <property type="protein sequence ID" value="ARE21421.1"/>
    <property type="molecule type" value="Genomic_DNA"/>
</dbReference>
<evidence type="ECO:0000313" key="8">
    <source>
        <dbReference type="Proteomes" id="UP000192095"/>
    </source>
</evidence>
<dbReference type="InterPro" id="IPR021176">
    <property type="entry name" value="Competence-induced_CoiA"/>
</dbReference>
<dbReference type="EMBL" id="LKLS01000124">
    <property type="protein sequence ID" value="KSU17736.1"/>
    <property type="molecule type" value="Genomic_DNA"/>
</dbReference>
<evidence type="ECO:0000259" key="1">
    <source>
        <dbReference type="Pfam" id="PF06054"/>
    </source>
</evidence>
<accession>A0A0A7T187</accession>
<sequence>MLTAIDENGQVVNLLEIEVKELTGKYFCPSCKSELFIKNGEIKMTHFAHKSLKACDLWLENESEQHLGLKKALYQWFKKTDKVEIEAYIPEFKQRPDLLVNDKIAIEIQCSHLSTKRLKERTENYQVHGFTVLWLMGQDLWLKEQITELQKNLVYFSENRGFYYWELDFKAQKMRLKSLIHEDLRGKIIYLQEEIPFGEGRLIEQLRLPFLSQKLLTIPLIVDLKLAEFIRQQLYYCSPKWLKLQEKYYQRGENLLNLTFERSFIAPLGLNLLEVFDDKIPLHKFTQIKQNINLYYENFLINFQQNSFKAVYPPRFYAIMKKQKKDMNE</sequence>
<reference evidence="6" key="1">
    <citation type="submission" date="2015-10" db="EMBL/GenBank/DDBJ databases">
        <title>Draft Genome Sequences of 11 Lactococcus lactis subspecies cremoris strains.</title>
        <authorList>
            <person name="Wels M."/>
            <person name="Backus L."/>
            <person name="Boekhorst J."/>
            <person name="Dijkstra A."/>
            <person name="Beerthuizen M."/>
            <person name="Kelly W."/>
            <person name="Siezen R."/>
            <person name="Bachmann H."/>
            <person name="Van Hijum S."/>
        </authorList>
    </citation>
    <scope>NUCLEOTIDE SEQUENCE [LARGE SCALE GENOMIC DNA]</scope>
    <source>
        <strain evidence="6">LMG9449</strain>
    </source>
</reference>
<proteinExistence type="predicted"/>
<gene>
    <name evidence="4" type="ORF">LLUC06_1879</name>
    <name evidence="3" type="ORF">LLUC11_1703</name>
    <name evidence="5" type="ORF">LMG9449_1541</name>
</gene>
<dbReference type="Proteomes" id="UP000192095">
    <property type="component" value="Chromosome"/>
</dbReference>
<dbReference type="PIRSF" id="PIRSF007487">
    <property type="entry name" value="Competence-induced_CoiA_bac"/>
    <property type="match status" value="1"/>
</dbReference>
<dbReference type="Proteomes" id="UP000053612">
    <property type="component" value="Unassembled WGS sequence"/>
</dbReference>
<dbReference type="InterPro" id="IPR010330">
    <property type="entry name" value="CoiA_nuc"/>
</dbReference>
<dbReference type="Proteomes" id="UP000192067">
    <property type="component" value="Chromosome"/>
</dbReference>
<name>A0A0A7T187_LACLL</name>
<evidence type="ECO:0000313" key="7">
    <source>
        <dbReference type="Proteomes" id="UP000192067"/>
    </source>
</evidence>
<evidence type="ECO:0000313" key="4">
    <source>
        <dbReference type="EMBL" id="ARE21421.1"/>
    </source>
</evidence>
<evidence type="ECO:0000313" key="3">
    <source>
        <dbReference type="EMBL" id="ARE14032.1"/>
    </source>
</evidence>
<dbReference type="EMBL" id="CP015904">
    <property type="protein sequence ID" value="ARE14032.1"/>
    <property type="molecule type" value="Genomic_DNA"/>
</dbReference>
<reference evidence="4" key="4">
    <citation type="submission" date="2023-07" db="EMBL/GenBank/DDBJ databases">
        <authorList>
            <person name="McDonnell B."/>
        </authorList>
    </citation>
    <scope>NUCLEOTIDE SEQUENCE</scope>
    <source>
        <strain evidence="4">UC06</strain>
    </source>
</reference>